<evidence type="ECO:0000256" key="5">
    <source>
        <dbReference type="ARBA" id="ARBA00023136"/>
    </source>
</evidence>
<evidence type="ECO:0000256" key="1">
    <source>
        <dbReference type="ARBA" id="ARBA00004651"/>
    </source>
</evidence>
<accession>A0A0K8PVV6</accession>
<evidence type="ECO:0000256" key="2">
    <source>
        <dbReference type="ARBA" id="ARBA00022475"/>
    </source>
</evidence>
<dbReference type="InterPro" id="IPR003838">
    <property type="entry name" value="ABC3_permease_C"/>
</dbReference>
<feature type="transmembrane region" description="Helical" evidence="6">
    <location>
        <begin position="31"/>
        <end position="56"/>
    </location>
</feature>
<keyword evidence="2" id="KW-1003">Cell membrane</keyword>
<keyword evidence="4 6" id="KW-1133">Transmembrane helix</keyword>
<dbReference type="RefSeq" id="WP_059422631.1">
    <property type="nucleotide sequence ID" value="NZ_DF968389.1"/>
</dbReference>
<reference evidence="8" key="1">
    <citation type="journal article" date="2015" name="Genome Announc.">
        <title>Draft Genome Sequence of Thiostrepton-Producing Streptomyces azureus ATCC 14921.</title>
        <authorList>
            <person name="Sakihara K."/>
            <person name="Maeda J."/>
            <person name="Tashiro K."/>
            <person name="Fujino Y."/>
            <person name="Kuhara S."/>
            <person name="Ohshima T."/>
            <person name="Ogata S."/>
            <person name="Doi K."/>
        </authorList>
    </citation>
    <scope>NUCLEOTIDE SEQUENCE [LARGE SCALE GENOMIC DNA]</scope>
    <source>
        <strain evidence="8">ATCC14921</strain>
    </source>
</reference>
<dbReference type="EMBL" id="DF968389">
    <property type="protein sequence ID" value="GAP51848.1"/>
    <property type="molecule type" value="Genomic_DNA"/>
</dbReference>
<dbReference type="Proteomes" id="UP000053859">
    <property type="component" value="Unassembled WGS sequence"/>
</dbReference>
<organism evidence="8 9">
    <name type="scientific">Streptomyces azureus</name>
    <dbReference type="NCBI Taxonomy" id="146537"/>
    <lineage>
        <taxon>Bacteria</taxon>
        <taxon>Bacillati</taxon>
        <taxon>Actinomycetota</taxon>
        <taxon>Actinomycetes</taxon>
        <taxon>Kitasatosporales</taxon>
        <taxon>Streptomycetaceae</taxon>
        <taxon>Streptomyces</taxon>
    </lineage>
</organism>
<comment type="subcellular location">
    <subcellularLocation>
        <location evidence="1">Cell membrane</location>
        <topology evidence="1">Multi-pass membrane protein</topology>
    </subcellularLocation>
</comment>
<evidence type="ECO:0000313" key="9">
    <source>
        <dbReference type="Proteomes" id="UP000053859"/>
    </source>
</evidence>
<dbReference type="OrthoDB" id="4871813at2"/>
<feature type="transmembrane region" description="Helical" evidence="6">
    <location>
        <begin position="68"/>
        <end position="94"/>
    </location>
</feature>
<dbReference type="PATRIC" id="fig|146537.3.peg.7066"/>
<evidence type="ECO:0000256" key="3">
    <source>
        <dbReference type="ARBA" id="ARBA00022692"/>
    </source>
</evidence>
<feature type="domain" description="ABC3 transporter permease C-terminal" evidence="7">
    <location>
        <begin position="5"/>
        <end position="91"/>
    </location>
</feature>
<keyword evidence="3 6" id="KW-0812">Transmembrane</keyword>
<evidence type="ECO:0000259" key="7">
    <source>
        <dbReference type="Pfam" id="PF02687"/>
    </source>
</evidence>
<keyword evidence="9" id="KW-1185">Reference proteome</keyword>
<evidence type="ECO:0000313" key="8">
    <source>
        <dbReference type="EMBL" id="GAP51848.1"/>
    </source>
</evidence>
<protein>
    <recommendedName>
        <fullName evidence="7">ABC3 transporter permease C-terminal domain-containing protein</fullName>
    </recommendedName>
</protein>
<sequence>MEDSRRDQRLAALRLIGATPGRIAGLTAAEALLTGAAGALLGAVGYAVLLPVAASLPLAGGAWYTADLWIGAPLLLALTAGVVTLVVVSALAGLRQVVVGPLDVARRSRSRGASAVRAVVFVAAAVVGVDDGFVAEGPYDSRQVTATVSGGPAELDRARTALTGLTPDQYPVTTTDVNWSEARFTRDFTTITRVVLVVTFMSPSPRPGSPRPPPSWTAAAPTACCTWPGPHCGSWTPPGTGRR</sequence>
<keyword evidence="5 6" id="KW-0472">Membrane</keyword>
<dbReference type="Pfam" id="PF02687">
    <property type="entry name" value="FtsX"/>
    <property type="match status" value="1"/>
</dbReference>
<proteinExistence type="predicted"/>
<name>A0A0K8PVV6_STRAJ</name>
<evidence type="ECO:0000256" key="4">
    <source>
        <dbReference type="ARBA" id="ARBA00022989"/>
    </source>
</evidence>
<dbReference type="GO" id="GO:0005886">
    <property type="term" value="C:plasma membrane"/>
    <property type="evidence" value="ECO:0007669"/>
    <property type="project" value="UniProtKB-SubCell"/>
</dbReference>
<dbReference type="AlphaFoldDB" id="A0A0K8PVV6"/>
<gene>
    <name evidence="8" type="ORF">SAZU_6721</name>
</gene>
<evidence type="ECO:0000256" key="6">
    <source>
        <dbReference type="SAM" id="Phobius"/>
    </source>
</evidence>